<reference evidence="3" key="1">
    <citation type="submission" date="2022-11" db="EMBL/GenBank/DDBJ databases">
        <authorList>
            <person name="Petersen C."/>
        </authorList>
    </citation>
    <scope>NUCLEOTIDE SEQUENCE</scope>
    <source>
        <strain evidence="3">IBT 23319</strain>
    </source>
</reference>
<comment type="caution">
    <text evidence="3">The sequence shown here is derived from an EMBL/GenBank/DDBJ whole genome shotgun (WGS) entry which is preliminary data.</text>
</comment>
<keyword evidence="2" id="KW-0472">Membrane</keyword>
<dbReference type="GeneID" id="81380190"/>
<keyword evidence="4" id="KW-1185">Reference proteome</keyword>
<organism evidence="3 4">
    <name type="scientific">Penicillium citrinum</name>
    <dbReference type="NCBI Taxonomy" id="5077"/>
    <lineage>
        <taxon>Eukaryota</taxon>
        <taxon>Fungi</taxon>
        <taxon>Dikarya</taxon>
        <taxon>Ascomycota</taxon>
        <taxon>Pezizomycotina</taxon>
        <taxon>Eurotiomycetes</taxon>
        <taxon>Eurotiomycetidae</taxon>
        <taxon>Eurotiales</taxon>
        <taxon>Aspergillaceae</taxon>
        <taxon>Penicillium</taxon>
    </lineage>
</organism>
<sequence>MATMTARQEGGQKPANMDGTASSIISDYDIHYSFSEKPHTSPHTSKVVTVAGYVRREAQPDGFDPTLAPHPLVPYSVSNPNWWQKAYRRVPDYRPVNKNLDREQRRQSPLFQAVGWFMIAGCSMIANWSSIWRNTAGRFTDIGIGQVGGEF</sequence>
<keyword evidence="2" id="KW-0812">Transmembrane</keyword>
<name>A0A9W9P9W6_PENCI</name>
<dbReference type="EMBL" id="JAPQKT010000002">
    <property type="protein sequence ID" value="KAJ5240512.1"/>
    <property type="molecule type" value="Genomic_DNA"/>
</dbReference>
<gene>
    <name evidence="3" type="ORF">N7469_002103</name>
</gene>
<dbReference type="Proteomes" id="UP001147733">
    <property type="component" value="Unassembled WGS sequence"/>
</dbReference>
<proteinExistence type="predicted"/>
<feature type="transmembrane region" description="Helical" evidence="2">
    <location>
        <begin position="110"/>
        <end position="131"/>
    </location>
</feature>
<keyword evidence="2" id="KW-1133">Transmembrane helix</keyword>
<evidence type="ECO:0000313" key="3">
    <source>
        <dbReference type="EMBL" id="KAJ5240512.1"/>
    </source>
</evidence>
<dbReference type="AlphaFoldDB" id="A0A9W9P9W6"/>
<reference evidence="3" key="2">
    <citation type="journal article" date="2023" name="IMA Fungus">
        <title>Comparative genomic study of the Penicillium genus elucidates a diverse pangenome and 15 lateral gene transfer events.</title>
        <authorList>
            <person name="Petersen C."/>
            <person name="Sorensen T."/>
            <person name="Nielsen M.R."/>
            <person name="Sondergaard T.E."/>
            <person name="Sorensen J.L."/>
            <person name="Fitzpatrick D.A."/>
            <person name="Frisvad J.C."/>
            <person name="Nielsen K.L."/>
        </authorList>
    </citation>
    <scope>NUCLEOTIDE SEQUENCE</scope>
    <source>
        <strain evidence="3">IBT 23319</strain>
    </source>
</reference>
<evidence type="ECO:0000256" key="1">
    <source>
        <dbReference type="SAM" id="MobiDB-lite"/>
    </source>
</evidence>
<dbReference type="OrthoDB" id="5201563at2759"/>
<protein>
    <submittedName>
        <fullName evidence="3">Uncharacterized protein</fullName>
    </submittedName>
</protein>
<accession>A0A9W9P9W6</accession>
<evidence type="ECO:0000256" key="2">
    <source>
        <dbReference type="SAM" id="Phobius"/>
    </source>
</evidence>
<feature type="region of interest" description="Disordered" evidence="1">
    <location>
        <begin position="1"/>
        <end position="20"/>
    </location>
</feature>
<dbReference type="RefSeq" id="XP_056503517.1">
    <property type="nucleotide sequence ID" value="XM_056641023.1"/>
</dbReference>
<evidence type="ECO:0000313" key="4">
    <source>
        <dbReference type="Proteomes" id="UP001147733"/>
    </source>
</evidence>